<accession>A0A0K0EMJ6</accession>
<dbReference type="Proteomes" id="UP000035681">
    <property type="component" value="Unplaced"/>
</dbReference>
<keyword evidence="1" id="KW-0812">Transmembrane</keyword>
<dbReference type="PANTHER" id="PTHR47148">
    <property type="entry name" value="CYTOCHROME C OXIDASE ASSEMBLY FACTOR 1 HOMOLOG"/>
    <property type="match status" value="1"/>
</dbReference>
<sequence>MVNPIRTSTLVQIAGGTFVLGSFGLWVSQKFLHNKVRDLPHFKESFNIVSKHEKALALLGKPIQVGQVDLSDRKNNFIGKDMSQLRIPISGKHNSGFLNVYAQRIISPEEVDSVENISSGLKVAKIGDFVTKSIELEMEDQTILIYEKKQ</sequence>
<protein>
    <submittedName>
        <fullName evidence="3">T2SSC domain-containing protein</fullName>
    </submittedName>
</protein>
<proteinExistence type="predicted"/>
<evidence type="ECO:0000313" key="2">
    <source>
        <dbReference type="Proteomes" id="UP000035681"/>
    </source>
</evidence>
<name>A0A0K0EMJ6_STRER</name>
<evidence type="ECO:0000256" key="1">
    <source>
        <dbReference type="SAM" id="Phobius"/>
    </source>
</evidence>
<dbReference type="GO" id="GO:0032981">
    <property type="term" value="P:mitochondrial respiratory chain complex I assembly"/>
    <property type="evidence" value="ECO:0007669"/>
    <property type="project" value="TreeGrafter"/>
</dbReference>
<keyword evidence="1" id="KW-0472">Membrane</keyword>
<reference evidence="3" key="1">
    <citation type="submission" date="2015-08" db="UniProtKB">
        <authorList>
            <consortium name="WormBaseParasite"/>
        </authorList>
    </citation>
    <scope>IDENTIFICATION</scope>
</reference>
<feature type="transmembrane region" description="Helical" evidence="1">
    <location>
        <begin position="6"/>
        <end position="27"/>
    </location>
</feature>
<dbReference type="WBParaSite" id="TCONS_00000360.p1">
    <property type="protein sequence ID" value="TCONS_00000360.p1"/>
    <property type="gene ID" value="XLOC_000368"/>
</dbReference>
<dbReference type="GO" id="GO:0005743">
    <property type="term" value="C:mitochondrial inner membrane"/>
    <property type="evidence" value="ECO:0007669"/>
    <property type="project" value="TreeGrafter"/>
</dbReference>
<dbReference type="WBParaSite" id="SSTP_0001068500.1">
    <property type="protein sequence ID" value="SSTP_0001068500.1"/>
    <property type="gene ID" value="SSTP_0001068500"/>
</dbReference>
<organism evidence="3">
    <name type="scientific">Strongyloides stercoralis</name>
    <name type="common">Threadworm</name>
    <dbReference type="NCBI Taxonomy" id="6248"/>
    <lineage>
        <taxon>Eukaryota</taxon>
        <taxon>Metazoa</taxon>
        <taxon>Ecdysozoa</taxon>
        <taxon>Nematoda</taxon>
        <taxon>Chromadorea</taxon>
        <taxon>Rhabditida</taxon>
        <taxon>Tylenchina</taxon>
        <taxon>Panagrolaimomorpha</taxon>
        <taxon>Strongyloidoidea</taxon>
        <taxon>Strongyloididae</taxon>
        <taxon>Strongyloides</taxon>
    </lineage>
</organism>
<dbReference type="PANTHER" id="PTHR47148:SF1">
    <property type="entry name" value="CYTOCHROME C OXIDASE ASSEMBLY FACTOR 1 HOMOLOG"/>
    <property type="match status" value="1"/>
</dbReference>
<dbReference type="AlphaFoldDB" id="A0A0K0EMJ6"/>
<dbReference type="STRING" id="6248.A0A0K0EMJ6"/>
<dbReference type="GO" id="GO:0033617">
    <property type="term" value="P:mitochondrial respiratory chain complex IV assembly"/>
    <property type="evidence" value="ECO:0007669"/>
    <property type="project" value="TreeGrafter"/>
</dbReference>
<evidence type="ECO:0000313" key="3">
    <source>
        <dbReference type="WBParaSite" id="SSTP_0001068500.1"/>
    </source>
</evidence>
<keyword evidence="1" id="KW-1133">Transmembrane helix</keyword>
<keyword evidence="2" id="KW-1185">Reference proteome</keyword>